<proteinExistence type="predicted"/>
<evidence type="ECO:0000313" key="2">
    <source>
        <dbReference type="Proteomes" id="UP001058271"/>
    </source>
</evidence>
<sequence length="160" mass="17453">MTGAGPTFLAAVLAETFEEYAEDAVAAEAGQALHDALTSHGYGIAPIGELTTERATLNAAATGLVRRFAGAMSHLGTDLDRIARAMAAMDVDPDEVRRVEDGAWASVWLHGDWRWLTKKMTTEERTAAADAVERDWARTEADDPGLTHEASREDLRWWEA</sequence>
<keyword evidence="2" id="KW-1185">Reference proteome</keyword>
<dbReference type="Proteomes" id="UP001058271">
    <property type="component" value="Chromosome"/>
</dbReference>
<accession>A0ABY5Z9S9</accession>
<dbReference type="RefSeq" id="WP_260727116.1">
    <property type="nucleotide sequence ID" value="NZ_BAAABS010000033.1"/>
</dbReference>
<protein>
    <submittedName>
        <fullName evidence="1">Uncharacterized protein</fullName>
    </submittedName>
</protein>
<gene>
    <name evidence="1" type="ORF">Drose_05645</name>
</gene>
<evidence type="ECO:0000313" key="1">
    <source>
        <dbReference type="EMBL" id="UWZ37753.1"/>
    </source>
</evidence>
<dbReference type="EMBL" id="CP073721">
    <property type="protein sequence ID" value="UWZ37753.1"/>
    <property type="molecule type" value="Genomic_DNA"/>
</dbReference>
<reference evidence="1" key="1">
    <citation type="submission" date="2021-04" db="EMBL/GenBank/DDBJ databases">
        <title>Biosynthetic gene clusters of Dactylosporangioum roseum.</title>
        <authorList>
            <person name="Hartkoorn R.C."/>
            <person name="Beaudoing E."/>
            <person name="Hot D."/>
            <person name="Moureu S."/>
        </authorList>
    </citation>
    <scope>NUCLEOTIDE SEQUENCE</scope>
    <source>
        <strain evidence="1">NRRL B-16295</strain>
    </source>
</reference>
<organism evidence="1 2">
    <name type="scientific">Dactylosporangium roseum</name>
    <dbReference type="NCBI Taxonomy" id="47989"/>
    <lineage>
        <taxon>Bacteria</taxon>
        <taxon>Bacillati</taxon>
        <taxon>Actinomycetota</taxon>
        <taxon>Actinomycetes</taxon>
        <taxon>Micromonosporales</taxon>
        <taxon>Micromonosporaceae</taxon>
        <taxon>Dactylosporangium</taxon>
    </lineage>
</organism>
<name>A0ABY5Z9S9_9ACTN</name>